<name>A0A644ZPI4_9ZZZZ</name>
<reference evidence="1" key="1">
    <citation type="submission" date="2019-08" db="EMBL/GenBank/DDBJ databases">
        <authorList>
            <person name="Kucharzyk K."/>
            <person name="Murdoch R.W."/>
            <person name="Higgins S."/>
            <person name="Loffler F."/>
        </authorList>
    </citation>
    <scope>NUCLEOTIDE SEQUENCE</scope>
</reference>
<dbReference type="Pfam" id="PF02620">
    <property type="entry name" value="YceD"/>
    <property type="match status" value="1"/>
</dbReference>
<dbReference type="PANTHER" id="PTHR34374:SF1">
    <property type="entry name" value="LARGE RIBOSOMAL RNA SUBUNIT ACCUMULATION PROTEIN YCED HOMOLOG 1, CHLOROPLASTIC"/>
    <property type="match status" value="1"/>
</dbReference>
<dbReference type="AlphaFoldDB" id="A0A644ZPI4"/>
<evidence type="ECO:0000313" key="1">
    <source>
        <dbReference type="EMBL" id="MPM42860.1"/>
    </source>
</evidence>
<comment type="caution">
    <text evidence="1">The sequence shown here is derived from an EMBL/GenBank/DDBJ whole genome shotgun (WGS) entry which is preliminary data.</text>
</comment>
<accession>A0A644ZPI4</accession>
<protein>
    <recommendedName>
        <fullName evidence="2">Large ribosomal RNA subunit accumulation protein YceD</fullName>
    </recommendedName>
</protein>
<proteinExistence type="predicted"/>
<dbReference type="InterPro" id="IPR003772">
    <property type="entry name" value="YceD"/>
</dbReference>
<evidence type="ECO:0008006" key="2">
    <source>
        <dbReference type="Google" id="ProtNLM"/>
    </source>
</evidence>
<dbReference type="EMBL" id="VSSQ01009883">
    <property type="protein sequence ID" value="MPM42860.1"/>
    <property type="molecule type" value="Genomic_DNA"/>
</dbReference>
<dbReference type="PANTHER" id="PTHR34374">
    <property type="entry name" value="LARGE RIBOSOMAL RNA SUBUNIT ACCUMULATION PROTEIN YCED HOMOLOG 1, CHLOROPLASTIC"/>
    <property type="match status" value="1"/>
</dbReference>
<sequence length="186" mass="20940">MVFLDKEIPCLYNCNDWWIMIKLNVAEIKKRLVGKTDFHFQVDAKELNLSEEELAVRGPIFVDGEISNAGDVLLLKAALRTKVEHECARCLKTFVAEAETEILEKFFPVDAKNIADDAFSYEFDVVDITEAVREGLLVAKPLQVLCKEDCQGLCPVCGVDRNVESCDCDTDTVDPRLVALKQLLKK</sequence>
<gene>
    <name evidence="1" type="ORF">SDC9_89532</name>
</gene>
<organism evidence="1">
    <name type="scientific">bioreactor metagenome</name>
    <dbReference type="NCBI Taxonomy" id="1076179"/>
    <lineage>
        <taxon>unclassified sequences</taxon>
        <taxon>metagenomes</taxon>
        <taxon>ecological metagenomes</taxon>
    </lineage>
</organism>